<keyword evidence="2" id="KW-1185">Reference proteome</keyword>
<protein>
    <submittedName>
        <fullName evidence="1">Uncharacterized protein</fullName>
    </submittedName>
</protein>
<name>A0A9X4KGJ1_9BACL</name>
<dbReference type="SUPFAM" id="SSF53756">
    <property type="entry name" value="UDP-Glycosyltransferase/glycogen phosphorylase"/>
    <property type="match status" value="1"/>
</dbReference>
<reference evidence="1 2" key="1">
    <citation type="submission" date="2022-10" db="EMBL/GenBank/DDBJ databases">
        <title>Comparative genomic analysis of Cohnella hashimotonis sp. nov., isolated from the International Space Station.</title>
        <authorList>
            <person name="Simpson A."/>
            <person name="Venkateswaran K."/>
        </authorList>
    </citation>
    <scope>NUCLEOTIDE SEQUENCE [LARGE SCALE GENOMIC DNA]</scope>
    <source>
        <strain evidence="1 2">DSM 18997</strain>
    </source>
</reference>
<evidence type="ECO:0000313" key="1">
    <source>
        <dbReference type="EMBL" id="MDG0791546.1"/>
    </source>
</evidence>
<dbReference type="EMBL" id="JAPDHZ010000003">
    <property type="protein sequence ID" value="MDG0791546.1"/>
    <property type="molecule type" value="Genomic_DNA"/>
</dbReference>
<gene>
    <name evidence="1" type="ORF">OMP38_12190</name>
</gene>
<comment type="caution">
    <text evidence="1">The sequence shown here is derived from an EMBL/GenBank/DDBJ whole genome shotgun (WGS) entry which is preliminary data.</text>
</comment>
<organism evidence="1 2">
    <name type="scientific">Cohnella ginsengisoli</name>
    <dbReference type="NCBI Taxonomy" id="425004"/>
    <lineage>
        <taxon>Bacteria</taxon>
        <taxon>Bacillati</taxon>
        <taxon>Bacillota</taxon>
        <taxon>Bacilli</taxon>
        <taxon>Bacillales</taxon>
        <taxon>Paenibacillaceae</taxon>
        <taxon>Cohnella</taxon>
    </lineage>
</organism>
<dbReference type="AlphaFoldDB" id="A0A9X4KGJ1"/>
<sequence>MEIFNRLHRKNSRSCLRLSGFDEAQLIPVPPIDRVFFSSGDLNLVLGSRDIQPHPDKLGASYQFVGPCLSDRRETADFELPSKTDGPLVYISLGTVFNAAADFYACCAEGLASFPGTVILSTGHRIPPT</sequence>
<dbReference type="Proteomes" id="UP001153387">
    <property type="component" value="Unassembled WGS sequence"/>
</dbReference>
<accession>A0A9X4KGJ1</accession>
<evidence type="ECO:0000313" key="2">
    <source>
        <dbReference type="Proteomes" id="UP001153387"/>
    </source>
</evidence>
<dbReference type="RefSeq" id="WP_277565421.1">
    <property type="nucleotide sequence ID" value="NZ_JAPDHZ010000003.1"/>
</dbReference>
<proteinExistence type="predicted"/>
<dbReference type="Gene3D" id="3.40.50.2000">
    <property type="entry name" value="Glycogen Phosphorylase B"/>
    <property type="match status" value="1"/>
</dbReference>